<dbReference type="Proteomes" id="UP000007842">
    <property type="component" value="Chromosome"/>
</dbReference>
<proteinExistence type="predicted"/>
<keyword evidence="2" id="KW-1185">Reference proteome</keyword>
<organism evidence="1 2">
    <name type="scientific">Streptantibioticus cattleyicolor (strain ATCC 35852 / DSM 46488 / JCM 4925 / NBRC 14057 / NRRL 8057)</name>
    <name type="common">Streptomyces cattleya</name>
    <dbReference type="NCBI Taxonomy" id="1003195"/>
    <lineage>
        <taxon>Bacteria</taxon>
        <taxon>Bacillati</taxon>
        <taxon>Actinomycetota</taxon>
        <taxon>Actinomycetes</taxon>
        <taxon>Kitasatosporales</taxon>
        <taxon>Streptomycetaceae</taxon>
        <taxon>Streptantibioticus</taxon>
    </lineage>
</organism>
<dbReference type="EMBL" id="CP003219">
    <property type="protein sequence ID" value="AEW94411.1"/>
    <property type="molecule type" value="Genomic_DNA"/>
</dbReference>
<name>G8WWK3_STREN</name>
<protein>
    <submittedName>
        <fullName evidence="1">Uncharacterized protein</fullName>
    </submittedName>
</protein>
<dbReference type="PATRIC" id="fig|1003195.29.peg.2048"/>
<dbReference type="HOGENOM" id="CLU_2526008_0_0_11"/>
<dbReference type="AlphaFoldDB" id="G8WWK3"/>
<evidence type="ECO:0000313" key="2">
    <source>
        <dbReference type="Proteomes" id="UP000007842"/>
    </source>
</evidence>
<reference evidence="2" key="1">
    <citation type="submission" date="2011-12" db="EMBL/GenBank/DDBJ databases">
        <title>Complete genome sequence of Streptomyces cattleya strain DSM 46488.</title>
        <authorList>
            <person name="Ou H.-Y."/>
            <person name="Li P."/>
            <person name="Zhao C."/>
            <person name="O'Hagan D."/>
            <person name="Deng Z."/>
        </authorList>
    </citation>
    <scope>NUCLEOTIDE SEQUENCE [LARGE SCALE GENOMIC DNA]</scope>
    <source>
        <strain evidence="2">ATCC 35852 / DSM 46488 / JCM 4925 / NBRC 14057 / NRRL 8057</strain>
    </source>
</reference>
<evidence type="ECO:0000313" key="1">
    <source>
        <dbReference type="EMBL" id="AEW94411.1"/>
    </source>
</evidence>
<dbReference type="KEGG" id="scy:SCATT_20400"/>
<sequence length="84" mass="9270">MRRPRRGPLRGYGRLRTVTAAVRPARIRRPPYVWHHAGAFRLAVVGPTLGPSVHAVQCARCAGAGQHRRRGCSRTDGLFTQSCP</sequence>
<gene>
    <name evidence="1" type="ordered locus">SCATT_20400</name>
</gene>
<accession>G8WWK3</accession>